<gene>
    <name evidence="1" type="ORF">O181_044530</name>
</gene>
<accession>A0A9Q3DPN0</accession>
<keyword evidence="2" id="KW-1185">Reference proteome</keyword>
<name>A0A9Q3DPN0_9BASI</name>
<dbReference type="EMBL" id="AVOT02018152">
    <property type="protein sequence ID" value="MBW0504815.1"/>
    <property type="molecule type" value="Genomic_DNA"/>
</dbReference>
<proteinExistence type="predicted"/>
<organism evidence="1 2">
    <name type="scientific">Austropuccinia psidii MF-1</name>
    <dbReference type="NCBI Taxonomy" id="1389203"/>
    <lineage>
        <taxon>Eukaryota</taxon>
        <taxon>Fungi</taxon>
        <taxon>Dikarya</taxon>
        <taxon>Basidiomycota</taxon>
        <taxon>Pucciniomycotina</taxon>
        <taxon>Pucciniomycetes</taxon>
        <taxon>Pucciniales</taxon>
        <taxon>Sphaerophragmiaceae</taxon>
        <taxon>Austropuccinia</taxon>
    </lineage>
</organism>
<comment type="caution">
    <text evidence="1">The sequence shown here is derived from an EMBL/GenBank/DDBJ whole genome shotgun (WGS) entry which is preliminary data.</text>
</comment>
<evidence type="ECO:0000313" key="2">
    <source>
        <dbReference type="Proteomes" id="UP000765509"/>
    </source>
</evidence>
<protein>
    <submittedName>
        <fullName evidence="1">Uncharacterized protein</fullName>
    </submittedName>
</protein>
<dbReference type="Proteomes" id="UP000765509">
    <property type="component" value="Unassembled WGS sequence"/>
</dbReference>
<sequence length="123" mass="14214">MVYKTSVYSSTGQTPAMLEKGWNPRLPEDTVRKDFIEIIPKDSSFKLMLDKAEHNEKQSMDEAFDYAEKKWYKHHKVPDFKVGDLVLVSNFHFSNIKGQKKLKDSHVEPFGIFALHATKAVQV</sequence>
<dbReference type="AlphaFoldDB" id="A0A9Q3DPN0"/>
<reference evidence="1" key="1">
    <citation type="submission" date="2021-03" db="EMBL/GenBank/DDBJ databases">
        <title>Draft genome sequence of rust myrtle Austropuccinia psidii MF-1, a brazilian biotype.</title>
        <authorList>
            <person name="Quecine M.C."/>
            <person name="Pachon D.M.R."/>
            <person name="Bonatelli M.L."/>
            <person name="Correr F.H."/>
            <person name="Franceschini L.M."/>
            <person name="Leite T.F."/>
            <person name="Margarido G.R.A."/>
            <person name="Almeida C.A."/>
            <person name="Ferrarezi J.A."/>
            <person name="Labate C.A."/>
        </authorList>
    </citation>
    <scope>NUCLEOTIDE SEQUENCE</scope>
    <source>
        <strain evidence="1">MF-1</strain>
    </source>
</reference>
<evidence type="ECO:0000313" key="1">
    <source>
        <dbReference type="EMBL" id="MBW0504815.1"/>
    </source>
</evidence>